<evidence type="ECO:0000259" key="5">
    <source>
        <dbReference type="PROSITE" id="PS50405"/>
    </source>
</evidence>
<dbReference type="CDD" id="cd03075">
    <property type="entry name" value="GST_N_Mu"/>
    <property type="match status" value="1"/>
</dbReference>
<evidence type="ECO:0000313" key="7">
    <source>
        <dbReference type="Proteomes" id="UP001151699"/>
    </source>
</evidence>
<dbReference type="EC" id="2.5.1.18" evidence="2"/>
<organism evidence="6 7">
    <name type="scientific">Pseudolycoriella hygida</name>
    <dbReference type="NCBI Taxonomy" id="35572"/>
    <lineage>
        <taxon>Eukaryota</taxon>
        <taxon>Metazoa</taxon>
        <taxon>Ecdysozoa</taxon>
        <taxon>Arthropoda</taxon>
        <taxon>Hexapoda</taxon>
        <taxon>Insecta</taxon>
        <taxon>Pterygota</taxon>
        <taxon>Neoptera</taxon>
        <taxon>Endopterygota</taxon>
        <taxon>Diptera</taxon>
        <taxon>Nematocera</taxon>
        <taxon>Sciaroidea</taxon>
        <taxon>Sciaridae</taxon>
        <taxon>Pseudolycoriella</taxon>
    </lineage>
</organism>
<reference evidence="6" key="1">
    <citation type="submission" date="2022-07" db="EMBL/GenBank/DDBJ databases">
        <authorList>
            <person name="Trinca V."/>
            <person name="Uliana J.V.C."/>
            <person name="Torres T.T."/>
            <person name="Ward R.J."/>
            <person name="Monesi N."/>
        </authorList>
    </citation>
    <scope>NUCLEOTIDE SEQUENCE</scope>
    <source>
        <strain evidence="6">HSMRA1968</strain>
        <tissue evidence="6">Whole embryos</tissue>
    </source>
</reference>
<accession>A0A9Q0NHH6</accession>
<evidence type="ECO:0000256" key="2">
    <source>
        <dbReference type="ARBA" id="ARBA00012452"/>
    </source>
</evidence>
<feature type="domain" description="GST C-terminal" evidence="5">
    <location>
        <begin position="197"/>
        <end position="315"/>
    </location>
</feature>
<comment type="caution">
    <text evidence="6">The sequence shown here is derived from an EMBL/GenBank/DDBJ whole genome shotgun (WGS) entry which is preliminary data.</text>
</comment>
<dbReference type="FunFam" id="1.20.1050.10:FF:000003">
    <property type="entry name" value="Glutathione S-transferase 2"/>
    <property type="match status" value="1"/>
</dbReference>
<name>A0A9Q0NHH6_9DIPT</name>
<dbReference type="SFLD" id="SFLDS00019">
    <property type="entry name" value="Glutathione_Transferase_(cytos"/>
    <property type="match status" value="1"/>
</dbReference>
<dbReference type="SUPFAM" id="SSF52833">
    <property type="entry name" value="Thioredoxin-like"/>
    <property type="match status" value="2"/>
</dbReference>
<dbReference type="Proteomes" id="UP001151699">
    <property type="component" value="Chromosome A"/>
</dbReference>
<dbReference type="Gene3D" id="3.40.30.10">
    <property type="entry name" value="Glutaredoxin"/>
    <property type="match status" value="2"/>
</dbReference>
<sequence length="325" mass="37682">VSCIDNKVLQIINQKLEALSMAMIHGYWNIRGYAQPIRLLLAHAGAEYEDKRYNYGSTPETLRSECTHSQSDYFLPKLVLNTKTRDTILDQLPILGQRNDYRAKPTNMVLILGNWRIRGYAQPIRLLLAHACAQYEDKRYDFGPTPDTWTTEWLKEKFNLGLDFPNLPYLFDGDVKMTQSIAILRYLGRKFKLVPSNEREGARVYMLEQEILDWRTQQSELFYNSNFESSKGAYIEGLKGKVKSLSTFLGNNDFFSGGGLTYVDFLVYEWLDVNRLFYPELLNGIDNLENFQKRIESLPNIADYIKSEKFIKFPLNGIMAEWGGK</sequence>
<dbReference type="InterPro" id="IPR050213">
    <property type="entry name" value="GST_superfamily"/>
</dbReference>
<dbReference type="InterPro" id="IPR004046">
    <property type="entry name" value="GST_C"/>
</dbReference>
<proteinExistence type="inferred from homology"/>
<dbReference type="AlphaFoldDB" id="A0A9Q0NHH6"/>
<dbReference type="SUPFAM" id="SSF47616">
    <property type="entry name" value="GST C-terminal domain-like"/>
    <property type="match status" value="1"/>
</dbReference>
<dbReference type="Gene3D" id="1.20.1050.10">
    <property type="match status" value="1"/>
</dbReference>
<gene>
    <name evidence="6" type="primary">GSTM3_0</name>
    <name evidence="6" type="ORF">Bhyg_04862</name>
</gene>
<feature type="domain" description="GST N-terminal" evidence="4">
    <location>
        <begin position="108"/>
        <end position="195"/>
    </location>
</feature>
<dbReference type="EMBL" id="WJQU01000001">
    <property type="protein sequence ID" value="KAJ6649624.1"/>
    <property type="molecule type" value="Genomic_DNA"/>
</dbReference>
<comment type="similarity">
    <text evidence="1">Belongs to the GST superfamily. Mu family.</text>
</comment>
<evidence type="ECO:0000259" key="4">
    <source>
        <dbReference type="PROSITE" id="PS50404"/>
    </source>
</evidence>
<dbReference type="Pfam" id="PF02798">
    <property type="entry name" value="GST_N"/>
    <property type="match status" value="1"/>
</dbReference>
<keyword evidence="3" id="KW-0808">Transferase</keyword>
<evidence type="ECO:0000256" key="1">
    <source>
        <dbReference type="ARBA" id="ARBA00005861"/>
    </source>
</evidence>
<dbReference type="InterPro" id="IPR040079">
    <property type="entry name" value="Glutathione_S-Trfase"/>
</dbReference>
<dbReference type="PROSITE" id="PS50404">
    <property type="entry name" value="GST_NTER"/>
    <property type="match status" value="2"/>
</dbReference>
<evidence type="ECO:0000256" key="3">
    <source>
        <dbReference type="ARBA" id="ARBA00022679"/>
    </source>
</evidence>
<evidence type="ECO:0000313" key="6">
    <source>
        <dbReference type="EMBL" id="KAJ6649624.1"/>
    </source>
</evidence>
<dbReference type="OrthoDB" id="4951845at2759"/>
<dbReference type="GO" id="GO:0004364">
    <property type="term" value="F:glutathione transferase activity"/>
    <property type="evidence" value="ECO:0007669"/>
    <property type="project" value="UniProtKB-EC"/>
</dbReference>
<feature type="domain" description="GST N-terminal" evidence="4">
    <location>
        <begin position="21"/>
        <end position="95"/>
    </location>
</feature>
<dbReference type="PANTHER" id="PTHR11571:SF253">
    <property type="entry name" value="S-TRANSFERASE, PUTATIVE-RELATED"/>
    <property type="match status" value="1"/>
</dbReference>
<dbReference type="InterPro" id="IPR036249">
    <property type="entry name" value="Thioredoxin-like_sf"/>
</dbReference>
<dbReference type="Pfam" id="PF14497">
    <property type="entry name" value="GST_C_3"/>
    <property type="match status" value="1"/>
</dbReference>
<dbReference type="PANTHER" id="PTHR11571">
    <property type="entry name" value="GLUTATHIONE S-TRANSFERASE"/>
    <property type="match status" value="1"/>
</dbReference>
<keyword evidence="7" id="KW-1185">Reference proteome</keyword>
<dbReference type="InterPro" id="IPR036282">
    <property type="entry name" value="Glutathione-S-Trfase_C_sf"/>
</dbReference>
<protein>
    <recommendedName>
        <fullName evidence="2">glutathione transferase</fullName>
        <ecNumber evidence="2">2.5.1.18</ecNumber>
    </recommendedName>
</protein>
<dbReference type="PROSITE" id="PS50405">
    <property type="entry name" value="GST_CTER"/>
    <property type="match status" value="1"/>
</dbReference>
<dbReference type="GO" id="GO:0006749">
    <property type="term" value="P:glutathione metabolic process"/>
    <property type="evidence" value="ECO:0007669"/>
    <property type="project" value="TreeGrafter"/>
</dbReference>
<dbReference type="InterPro" id="IPR004045">
    <property type="entry name" value="Glutathione_S-Trfase_N"/>
</dbReference>
<dbReference type="InterPro" id="IPR010987">
    <property type="entry name" value="Glutathione-S-Trfase_C-like"/>
</dbReference>
<feature type="non-terminal residue" evidence="6">
    <location>
        <position position="325"/>
    </location>
</feature>